<evidence type="ECO:0000256" key="1">
    <source>
        <dbReference type="ARBA" id="ARBA00022448"/>
    </source>
</evidence>
<keyword evidence="1 6" id="KW-0813">Transport</keyword>
<keyword evidence="2" id="KW-0406">Ion transport</keyword>
<protein>
    <submittedName>
        <fullName evidence="9">TonB-dependent receptor plug domain-containing protein</fullName>
    </submittedName>
</protein>
<dbReference type="InterPro" id="IPR039426">
    <property type="entry name" value="TonB-dep_rcpt-like"/>
</dbReference>
<keyword evidence="6" id="KW-0812">Transmembrane</keyword>
<accession>A0ABS1X6L5</accession>
<dbReference type="PANTHER" id="PTHR32552">
    <property type="entry name" value="FERRICHROME IRON RECEPTOR-RELATED"/>
    <property type="match status" value="1"/>
</dbReference>
<feature type="signal peptide" evidence="7">
    <location>
        <begin position="1"/>
        <end position="19"/>
    </location>
</feature>
<keyword evidence="9" id="KW-0675">Receptor</keyword>
<dbReference type="SMART" id="SM00965">
    <property type="entry name" value="STN"/>
    <property type="match status" value="1"/>
</dbReference>
<comment type="subcellular location">
    <subcellularLocation>
        <location evidence="6">Cell outer membrane</location>
        <topology evidence="6">Multi-pass membrane protein</topology>
    </subcellularLocation>
</comment>
<dbReference type="InterPro" id="IPR012910">
    <property type="entry name" value="Plug_dom"/>
</dbReference>
<keyword evidence="6" id="KW-1134">Transmembrane beta strand</keyword>
<organism evidence="9 10">
    <name type="scientific">Steroidobacter gossypii</name>
    <dbReference type="NCBI Taxonomy" id="2805490"/>
    <lineage>
        <taxon>Bacteria</taxon>
        <taxon>Pseudomonadati</taxon>
        <taxon>Pseudomonadota</taxon>
        <taxon>Gammaproteobacteria</taxon>
        <taxon>Steroidobacterales</taxon>
        <taxon>Steroidobacteraceae</taxon>
        <taxon>Steroidobacter</taxon>
    </lineage>
</organism>
<comment type="similarity">
    <text evidence="6">Belongs to the TonB-dependent receptor family.</text>
</comment>
<dbReference type="PROSITE" id="PS52016">
    <property type="entry name" value="TONB_DEPENDENT_REC_3"/>
    <property type="match status" value="1"/>
</dbReference>
<dbReference type="Pfam" id="PF07660">
    <property type="entry name" value="STN"/>
    <property type="match status" value="1"/>
</dbReference>
<evidence type="ECO:0000256" key="2">
    <source>
        <dbReference type="ARBA" id="ARBA00023065"/>
    </source>
</evidence>
<reference evidence="9 10" key="1">
    <citation type="journal article" date="2021" name="Int. J. Syst. Evol. Microbiol.">
        <title>Steroidobacter gossypii sp. nov., isolated from soil of cotton cropping field.</title>
        <authorList>
            <person name="Huang R."/>
            <person name="Yang S."/>
            <person name="Zhen C."/>
            <person name="Liu W."/>
        </authorList>
    </citation>
    <scope>NUCLEOTIDE SEQUENCE [LARGE SCALE GENOMIC DNA]</scope>
    <source>
        <strain evidence="9 10">S1-65</strain>
    </source>
</reference>
<evidence type="ECO:0000256" key="7">
    <source>
        <dbReference type="SAM" id="SignalP"/>
    </source>
</evidence>
<keyword evidence="3" id="KW-0798">TonB box</keyword>
<dbReference type="EMBL" id="JAEVLS010000011">
    <property type="protein sequence ID" value="MBM0108867.1"/>
    <property type="molecule type" value="Genomic_DNA"/>
</dbReference>
<evidence type="ECO:0000313" key="10">
    <source>
        <dbReference type="Proteomes" id="UP000661077"/>
    </source>
</evidence>
<proteinExistence type="inferred from homology"/>
<dbReference type="Pfam" id="PF07715">
    <property type="entry name" value="Plug"/>
    <property type="match status" value="1"/>
</dbReference>
<dbReference type="InterPro" id="IPR037066">
    <property type="entry name" value="Plug_dom_sf"/>
</dbReference>
<dbReference type="Gene3D" id="2.170.130.10">
    <property type="entry name" value="TonB-dependent receptor, plug domain"/>
    <property type="match status" value="1"/>
</dbReference>
<evidence type="ECO:0000256" key="6">
    <source>
        <dbReference type="PROSITE-ProRule" id="PRU01360"/>
    </source>
</evidence>
<gene>
    <name evidence="9" type="ORF">JM946_29400</name>
</gene>
<evidence type="ECO:0000256" key="3">
    <source>
        <dbReference type="ARBA" id="ARBA00023077"/>
    </source>
</evidence>
<dbReference type="SUPFAM" id="SSF56935">
    <property type="entry name" value="Porins"/>
    <property type="match status" value="1"/>
</dbReference>
<dbReference type="Gene3D" id="3.55.50.30">
    <property type="match status" value="1"/>
</dbReference>
<keyword evidence="10" id="KW-1185">Reference proteome</keyword>
<evidence type="ECO:0000256" key="5">
    <source>
        <dbReference type="ARBA" id="ARBA00023237"/>
    </source>
</evidence>
<feature type="chain" id="PRO_5046345724" evidence="7">
    <location>
        <begin position="20"/>
        <end position="328"/>
    </location>
</feature>
<keyword evidence="5 6" id="KW-0998">Cell outer membrane</keyword>
<dbReference type="Proteomes" id="UP000661077">
    <property type="component" value="Unassembled WGS sequence"/>
</dbReference>
<feature type="domain" description="Secretin/TonB short N-terminal" evidence="8">
    <location>
        <begin position="50"/>
        <end position="101"/>
    </location>
</feature>
<comment type="caution">
    <text evidence="9">The sequence shown here is derived from an EMBL/GenBank/DDBJ whole genome shotgun (WGS) entry which is preliminary data.</text>
</comment>
<evidence type="ECO:0000256" key="4">
    <source>
        <dbReference type="ARBA" id="ARBA00023136"/>
    </source>
</evidence>
<dbReference type="InterPro" id="IPR011662">
    <property type="entry name" value="Secretin/TonB_short_N"/>
</dbReference>
<sequence length="328" mass="34144">MRSASVGVLLLSVVGFSFAADSWAAIKRSTHIRAQELGSALETLAREHGFQVLYRTEIVDTLRSRPVEGELSTDEALRRLLNGTGLTYRVLGDKAITIVPLMEAAPAGATSSLPASPMRVSQLAFQAVSDAQQIRGSDAPGTRSASSGLEEIVVTATKRKERLRDLAGAASATSGVQLAAIGAQSNADYLGRLPGVVFNEGTSGQSTVTIRGIGTTAGVDQGQGPTGYFINEVPLSEPSYASGIPDIDTFDLDRVEVLRGPQGTLFGSSSLGGAVNYIVKTADPAQLEAGTETTVRSIDHSGGDLSYTAKAMLSSVSARIPRNGCQSS</sequence>
<keyword evidence="7" id="KW-0732">Signal</keyword>
<keyword evidence="4 6" id="KW-0472">Membrane</keyword>
<evidence type="ECO:0000313" key="9">
    <source>
        <dbReference type="EMBL" id="MBM0108867.1"/>
    </source>
</evidence>
<dbReference type="PANTHER" id="PTHR32552:SF81">
    <property type="entry name" value="TONB-DEPENDENT OUTER MEMBRANE RECEPTOR"/>
    <property type="match status" value="1"/>
</dbReference>
<name>A0ABS1X6L5_9GAMM</name>
<dbReference type="RefSeq" id="WP_203171040.1">
    <property type="nucleotide sequence ID" value="NZ_JAEVLS010000011.1"/>
</dbReference>
<evidence type="ECO:0000259" key="8">
    <source>
        <dbReference type="SMART" id="SM00965"/>
    </source>
</evidence>